<evidence type="ECO:0000256" key="1">
    <source>
        <dbReference type="SAM" id="MobiDB-lite"/>
    </source>
</evidence>
<proteinExistence type="predicted"/>
<dbReference type="PANTHER" id="PTHR38795:SF1">
    <property type="entry name" value="DUF6604 DOMAIN-CONTAINING PROTEIN"/>
    <property type="match status" value="1"/>
</dbReference>
<organism evidence="3 4">
    <name type="scientific">Glarea lozoyensis (strain ATCC 20868 / MF5171)</name>
    <dbReference type="NCBI Taxonomy" id="1116229"/>
    <lineage>
        <taxon>Eukaryota</taxon>
        <taxon>Fungi</taxon>
        <taxon>Dikarya</taxon>
        <taxon>Ascomycota</taxon>
        <taxon>Pezizomycotina</taxon>
        <taxon>Leotiomycetes</taxon>
        <taxon>Helotiales</taxon>
        <taxon>Helotiaceae</taxon>
        <taxon>Glarea</taxon>
    </lineage>
</organism>
<dbReference type="Pfam" id="PF20253">
    <property type="entry name" value="DUF6604"/>
    <property type="match status" value="1"/>
</dbReference>
<evidence type="ECO:0000313" key="4">
    <source>
        <dbReference type="Proteomes" id="UP000016922"/>
    </source>
</evidence>
<feature type="region of interest" description="Disordered" evidence="1">
    <location>
        <begin position="25"/>
        <end position="80"/>
    </location>
</feature>
<dbReference type="GeneID" id="19468350"/>
<dbReference type="EMBL" id="KE145352">
    <property type="protein sequence ID" value="EPE37139.1"/>
    <property type="molecule type" value="Genomic_DNA"/>
</dbReference>
<gene>
    <name evidence="3" type="ORF">GLAREA_09302</name>
</gene>
<dbReference type="STRING" id="1116229.S3DJ12"/>
<feature type="domain" description="DUF6604" evidence="2">
    <location>
        <begin position="2"/>
        <end position="147"/>
    </location>
</feature>
<dbReference type="Proteomes" id="UP000016922">
    <property type="component" value="Unassembled WGS sequence"/>
</dbReference>
<protein>
    <recommendedName>
        <fullName evidence="2">DUF6604 domain-containing protein</fullName>
    </recommendedName>
</protein>
<dbReference type="OrthoDB" id="5339038at2759"/>
<evidence type="ECO:0000313" key="3">
    <source>
        <dbReference type="EMBL" id="EPE37139.1"/>
    </source>
</evidence>
<name>S3DJ12_GLAL2</name>
<dbReference type="AlphaFoldDB" id="S3DJ12"/>
<keyword evidence="4" id="KW-1185">Reference proteome</keyword>
<sequence length="149" mass="16760">MEKSQEGTNKDEELEESIFANGFLTLQLEGSSDGEESTEETHNHSDKPSAHPRKKPAGKGKKGKKGKKPKPKTKPLVKEPDLAEVPLESYRIIEDDDGIITDYLMAVYSLVTQWIEFRQYLARTWRQTCYEGLNTAVAGTLSNTCIAWI</sequence>
<dbReference type="InterPro" id="IPR046539">
    <property type="entry name" value="DUF6604"/>
</dbReference>
<accession>S3DJ12</accession>
<feature type="compositionally biased region" description="Basic residues" evidence="1">
    <location>
        <begin position="50"/>
        <end position="75"/>
    </location>
</feature>
<evidence type="ECO:0000259" key="2">
    <source>
        <dbReference type="Pfam" id="PF20253"/>
    </source>
</evidence>
<dbReference type="KEGG" id="glz:GLAREA_09302"/>
<reference evidence="3 4" key="1">
    <citation type="journal article" date="2013" name="BMC Genomics">
        <title>Genomics-driven discovery of the pneumocandin biosynthetic gene cluster in the fungus Glarea lozoyensis.</title>
        <authorList>
            <person name="Chen L."/>
            <person name="Yue Q."/>
            <person name="Zhang X."/>
            <person name="Xiang M."/>
            <person name="Wang C."/>
            <person name="Li S."/>
            <person name="Che Y."/>
            <person name="Ortiz-Lopez F.J."/>
            <person name="Bills G.F."/>
            <person name="Liu X."/>
            <person name="An Z."/>
        </authorList>
    </citation>
    <scope>NUCLEOTIDE SEQUENCE [LARGE SCALE GENOMIC DNA]</scope>
    <source>
        <strain evidence="4">ATCC 20868 / MF5171</strain>
    </source>
</reference>
<dbReference type="PANTHER" id="PTHR38795">
    <property type="entry name" value="DUF6604 DOMAIN-CONTAINING PROTEIN"/>
    <property type="match status" value="1"/>
</dbReference>
<dbReference type="RefSeq" id="XP_008076454.1">
    <property type="nucleotide sequence ID" value="XM_008078263.1"/>
</dbReference>
<dbReference type="HOGENOM" id="CLU_1749835_0_0_1"/>
<dbReference type="eggNOG" id="ENOG502QS80">
    <property type="taxonomic scope" value="Eukaryota"/>
</dbReference>
<feature type="compositionally biased region" description="Basic and acidic residues" evidence="1">
    <location>
        <begin position="39"/>
        <end position="49"/>
    </location>
</feature>